<evidence type="ECO:0000313" key="5">
    <source>
        <dbReference type="Proteomes" id="UP000001593"/>
    </source>
</evidence>
<dbReference type="PROSITE" id="PS50297">
    <property type="entry name" value="ANK_REP_REGION"/>
    <property type="match status" value="3"/>
</dbReference>
<dbReference type="SUPFAM" id="SSF48403">
    <property type="entry name" value="Ankyrin repeat"/>
    <property type="match status" value="1"/>
</dbReference>
<evidence type="ECO:0000256" key="1">
    <source>
        <dbReference type="ARBA" id="ARBA00022737"/>
    </source>
</evidence>
<dbReference type="InterPro" id="IPR036770">
    <property type="entry name" value="Ankyrin_rpt-contain_sf"/>
</dbReference>
<dbReference type="SMART" id="SM00248">
    <property type="entry name" value="ANK"/>
    <property type="match status" value="4"/>
</dbReference>
<dbReference type="HOGENOM" id="CLU_000134_18_0_1"/>
<keyword evidence="1" id="KW-0677">Repeat</keyword>
<feature type="non-terminal residue" evidence="4">
    <location>
        <position position="1"/>
    </location>
</feature>
<dbReference type="OMA" id="YCETLDI"/>
<feature type="repeat" description="ANK" evidence="3">
    <location>
        <begin position="8"/>
        <end position="32"/>
    </location>
</feature>
<gene>
    <name evidence="4" type="ORF">NEMVEDRAFT_v1g91819</name>
</gene>
<dbReference type="Gene3D" id="1.25.40.20">
    <property type="entry name" value="Ankyrin repeat-containing domain"/>
    <property type="match status" value="2"/>
</dbReference>
<dbReference type="Pfam" id="PF12796">
    <property type="entry name" value="Ank_2"/>
    <property type="match status" value="1"/>
</dbReference>
<feature type="repeat" description="ANK" evidence="3">
    <location>
        <begin position="117"/>
        <end position="149"/>
    </location>
</feature>
<dbReference type="Pfam" id="PF00023">
    <property type="entry name" value="Ank"/>
    <property type="match status" value="1"/>
</dbReference>
<dbReference type="STRING" id="45351.A7RSB8"/>
<keyword evidence="2 3" id="KW-0040">ANK repeat</keyword>
<feature type="repeat" description="ANK" evidence="3">
    <location>
        <begin position="51"/>
        <end position="83"/>
    </location>
</feature>
<dbReference type="EMBL" id="DS469534">
    <property type="protein sequence ID" value="EDO45604.1"/>
    <property type="molecule type" value="Genomic_DNA"/>
</dbReference>
<protein>
    <submittedName>
        <fullName evidence="4">Uncharacterized protein</fullName>
    </submittedName>
</protein>
<evidence type="ECO:0000313" key="4">
    <source>
        <dbReference type="EMBL" id="EDO45604.1"/>
    </source>
</evidence>
<dbReference type="PANTHER" id="PTHR24171">
    <property type="entry name" value="ANKYRIN REPEAT DOMAIN-CONTAINING PROTEIN 39-RELATED"/>
    <property type="match status" value="1"/>
</dbReference>
<dbReference type="PROSITE" id="PS50088">
    <property type="entry name" value="ANK_REPEAT"/>
    <property type="match status" value="3"/>
</dbReference>
<evidence type="ECO:0000256" key="3">
    <source>
        <dbReference type="PROSITE-ProRule" id="PRU00023"/>
    </source>
</evidence>
<keyword evidence="5" id="KW-1185">Reference proteome</keyword>
<dbReference type="eggNOG" id="KOG0508">
    <property type="taxonomic scope" value="Eukaryota"/>
</dbReference>
<reference evidence="4 5" key="1">
    <citation type="journal article" date="2007" name="Science">
        <title>Sea anemone genome reveals ancestral eumetazoan gene repertoire and genomic organization.</title>
        <authorList>
            <person name="Putnam N.H."/>
            <person name="Srivastava M."/>
            <person name="Hellsten U."/>
            <person name="Dirks B."/>
            <person name="Chapman J."/>
            <person name="Salamov A."/>
            <person name="Terry A."/>
            <person name="Shapiro H."/>
            <person name="Lindquist E."/>
            <person name="Kapitonov V.V."/>
            <person name="Jurka J."/>
            <person name="Genikhovich G."/>
            <person name="Grigoriev I.V."/>
            <person name="Lucas S.M."/>
            <person name="Steele R.E."/>
            <person name="Finnerty J.R."/>
            <person name="Technau U."/>
            <person name="Martindale M.Q."/>
            <person name="Rokhsar D.S."/>
        </authorList>
    </citation>
    <scope>NUCLEOTIDE SEQUENCE [LARGE SCALE GENOMIC DNA]</scope>
    <source>
        <strain evidence="5">CH2 X CH6</strain>
    </source>
</reference>
<dbReference type="InParanoid" id="A7RSB8"/>
<proteinExistence type="predicted"/>
<name>A7RSB8_NEMVE</name>
<dbReference type="Proteomes" id="UP000001593">
    <property type="component" value="Unassembled WGS sequence"/>
</dbReference>
<accession>A7RSB8</accession>
<sequence>TLVRVKDSVGTPLILAALNGYTEVVEVLLRHGLVDVEQTCTVCLDGGTQAEGVTALWAASYSGHVDIVALLLRFKADPNHTTASNSSPLRTACFWGWKEVAMCLIHGAADVNGVNSQGSSCLMAAAYNGHKELITALINKGALINSRDNKGKQGNL</sequence>
<dbReference type="AlphaFoldDB" id="A7RSB8"/>
<evidence type="ECO:0000256" key="2">
    <source>
        <dbReference type="ARBA" id="ARBA00023043"/>
    </source>
</evidence>
<organism evidence="4 5">
    <name type="scientific">Nematostella vectensis</name>
    <name type="common">Starlet sea anemone</name>
    <dbReference type="NCBI Taxonomy" id="45351"/>
    <lineage>
        <taxon>Eukaryota</taxon>
        <taxon>Metazoa</taxon>
        <taxon>Cnidaria</taxon>
        <taxon>Anthozoa</taxon>
        <taxon>Hexacorallia</taxon>
        <taxon>Actiniaria</taxon>
        <taxon>Edwardsiidae</taxon>
        <taxon>Nematostella</taxon>
    </lineage>
</organism>
<dbReference type="InterPro" id="IPR002110">
    <property type="entry name" value="Ankyrin_rpt"/>
</dbReference>